<protein>
    <submittedName>
        <fullName evidence="1">Uncharacterized protein</fullName>
    </submittedName>
</protein>
<dbReference type="AlphaFoldDB" id="A0A1A9ZIQ0"/>
<dbReference type="VEuPathDB" id="VectorBase:GPAI015898"/>
<reference evidence="2" key="1">
    <citation type="submission" date="2014-03" db="EMBL/GenBank/DDBJ databases">
        <authorList>
            <person name="Aksoy S."/>
            <person name="Warren W."/>
            <person name="Wilson R.K."/>
        </authorList>
    </citation>
    <scope>NUCLEOTIDE SEQUENCE [LARGE SCALE GENOMIC DNA]</scope>
    <source>
        <strain evidence="2">IAEA</strain>
    </source>
</reference>
<keyword evidence="2" id="KW-1185">Reference proteome</keyword>
<organism evidence="1 2">
    <name type="scientific">Glossina pallidipes</name>
    <name type="common">Tsetse fly</name>
    <dbReference type="NCBI Taxonomy" id="7398"/>
    <lineage>
        <taxon>Eukaryota</taxon>
        <taxon>Metazoa</taxon>
        <taxon>Ecdysozoa</taxon>
        <taxon>Arthropoda</taxon>
        <taxon>Hexapoda</taxon>
        <taxon>Insecta</taxon>
        <taxon>Pterygota</taxon>
        <taxon>Neoptera</taxon>
        <taxon>Endopterygota</taxon>
        <taxon>Diptera</taxon>
        <taxon>Brachycera</taxon>
        <taxon>Muscomorpha</taxon>
        <taxon>Hippoboscoidea</taxon>
        <taxon>Glossinidae</taxon>
        <taxon>Glossina</taxon>
    </lineage>
</organism>
<dbReference type="SUPFAM" id="SSF50978">
    <property type="entry name" value="WD40 repeat-like"/>
    <property type="match status" value="1"/>
</dbReference>
<accession>A0A1A9ZIQ0</accession>
<dbReference type="InterPro" id="IPR036322">
    <property type="entry name" value="WD40_repeat_dom_sf"/>
</dbReference>
<dbReference type="EnsemblMetazoa" id="GPAI015898-RA">
    <property type="protein sequence ID" value="GPAI015898-PA"/>
    <property type="gene ID" value="GPAI015898"/>
</dbReference>
<dbReference type="STRING" id="7398.A0A1A9ZIQ0"/>
<evidence type="ECO:0000313" key="2">
    <source>
        <dbReference type="Proteomes" id="UP000092445"/>
    </source>
</evidence>
<proteinExistence type="predicted"/>
<sequence length="159" mass="17462">MDGAVIWDLNNLSYVRIIERPAEIHHSPITLLCTSPTLGDIVTVHTLMSLNSPTTPKSATTDNCQERNLDDFVNASVNPNGKSILRLHSANARNVQHIVHEDVIFAARYSYIKEGVGVNVIATAVEAGIVRLWSSWNLNCISEIITGMANISSIIYPTH</sequence>
<dbReference type="Proteomes" id="UP000092445">
    <property type="component" value="Unassembled WGS sequence"/>
</dbReference>
<reference evidence="1" key="2">
    <citation type="submission" date="2020-05" db="UniProtKB">
        <authorList>
            <consortium name="EnsemblMetazoa"/>
        </authorList>
    </citation>
    <scope>IDENTIFICATION</scope>
    <source>
        <strain evidence="1">IAEA</strain>
    </source>
</reference>
<name>A0A1A9ZIQ0_GLOPL</name>
<evidence type="ECO:0000313" key="1">
    <source>
        <dbReference type="EnsemblMetazoa" id="GPAI015898-PA"/>
    </source>
</evidence>